<dbReference type="InterPro" id="IPR051904">
    <property type="entry name" value="UPF0746_actin_org"/>
</dbReference>
<dbReference type="PANTHER" id="PTHR32488">
    <property type="entry name" value="UPF0746 PROTEIN DDB_G0280785-RELATED"/>
    <property type="match status" value="1"/>
</dbReference>
<dbReference type="Proteomes" id="UP000076078">
    <property type="component" value="Unassembled WGS sequence"/>
</dbReference>
<dbReference type="AlphaFoldDB" id="A0A151ZG82"/>
<evidence type="ECO:0000313" key="1">
    <source>
        <dbReference type="EMBL" id="KYQ92874.1"/>
    </source>
</evidence>
<comment type="caution">
    <text evidence="1">The sequence shown here is derived from an EMBL/GenBank/DDBJ whole genome shotgun (WGS) entry which is preliminary data.</text>
</comment>
<name>A0A151ZG82_TIELA</name>
<dbReference type="PANTHER" id="PTHR32488:SF87">
    <property type="entry name" value="ANKYRIN REPEAT-CONTAINING PROTEIN-RELATED"/>
    <property type="match status" value="1"/>
</dbReference>
<accession>A0A151ZG82</accession>
<protein>
    <recommendedName>
        <fullName evidence="3">Ankyrin repeat-containing protein</fullName>
    </recommendedName>
</protein>
<dbReference type="EMBL" id="LODT01000028">
    <property type="protein sequence ID" value="KYQ92874.1"/>
    <property type="molecule type" value="Genomic_DNA"/>
</dbReference>
<reference evidence="1 2" key="1">
    <citation type="submission" date="2015-12" db="EMBL/GenBank/DDBJ databases">
        <title>Dictyostelia acquired genes for synthesis and detection of signals that induce cell-type specialization by lateral gene transfer from prokaryotes.</title>
        <authorList>
            <person name="Gloeckner G."/>
            <person name="Schaap P."/>
        </authorList>
    </citation>
    <scope>NUCLEOTIDE SEQUENCE [LARGE SCALE GENOMIC DNA]</scope>
    <source>
        <strain evidence="1 2">TK</strain>
    </source>
</reference>
<proteinExistence type="predicted"/>
<gene>
    <name evidence="1" type="ORF">DLAC_05462</name>
</gene>
<evidence type="ECO:0008006" key="3">
    <source>
        <dbReference type="Google" id="ProtNLM"/>
    </source>
</evidence>
<dbReference type="InParanoid" id="A0A151ZG82"/>
<evidence type="ECO:0000313" key="2">
    <source>
        <dbReference type="Proteomes" id="UP000076078"/>
    </source>
</evidence>
<organism evidence="1 2">
    <name type="scientific">Tieghemostelium lacteum</name>
    <name type="common">Slime mold</name>
    <name type="synonym">Dictyostelium lacteum</name>
    <dbReference type="NCBI Taxonomy" id="361077"/>
    <lineage>
        <taxon>Eukaryota</taxon>
        <taxon>Amoebozoa</taxon>
        <taxon>Evosea</taxon>
        <taxon>Eumycetozoa</taxon>
        <taxon>Dictyostelia</taxon>
        <taxon>Dictyosteliales</taxon>
        <taxon>Raperosteliaceae</taxon>
        <taxon>Tieghemostelium</taxon>
    </lineage>
</organism>
<sequence>MDVEDIFLQYIFRNKYLNRIIFGWVLKDRNPFQSYWSYRRYDQINSIQWMISFGYTNLLEYKINRGDYLFIDLESFSAMLKFTSATQYTLSQFIKNYGKELASFHVLEAAMECKNIEMVRALINDTTFLTDINILTSENIIQAVMSKNLQIFQMVWDRWTKEHPDNHLLDMDKDCLFQTIIKSQNRQFARCVMDSTGVLPHIKNRDDLTHHFFIENSMYMDSYILKFLIENGIVSFQDRNIRCISTVSFQYHSPQNLITLYLAYCNLNFLKNEKNQLLEKLEAINYKELLTESQHEKSLSEYSPDDTLVKDIIYLYISQVMLSPAVKSYINELFIATFIVKYNDCRLLDYDPTYLVKMSYHLYSNIQKFASHSILMAIEEKLKIWPSEVREEMETERERFSSFVLLFTKLDELGDFWYQKKMDYLNCLVKAKVCLSNTLTQLAKRGESELLEYFLEKVVDGDLFNDKTDLGKVLKKLLAILIFENGETMIKDMNMVISVYKKMNLEVDWVAILDDIIKYQRVSAYKEWRTQFSDSTKSNTEALVVASSDYELFVELFNDGFRHTEDLLFKVIDNLDIFEFLLDNTTHKVPGLLSKIDCSSHPKVFQYLITYRRKEVLSGRFGNNLKVRNLQKFLKTYMDNKQKARQYLSTRTYTSNWSNYYYDEDTREPEFSEELLKLYSLVGSQGDLRIFKVLLEASKYTQKDYEFRSVLLQAVGSGHLHILQYLSENIPNEPLSTYLYTTSTFELLIYEALQKRNPLIISILLDKIYPDRTKFPIREDHLKVPFSYLHYDTKLLIEHPNLFKSLPDVDKVVQYLKSCKKFINPVLYDQH</sequence>
<keyword evidence="2" id="KW-1185">Reference proteome</keyword>